<dbReference type="GO" id="GO:0004799">
    <property type="term" value="F:thymidylate synthase activity"/>
    <property type="evidence" value="ECO:0007669"/>
    <property type="project" value="TreeGrafter"/>
</dbReference>
<evidence type="ECO:0000313" key="5">
    <source>
        <dbReference type="Proteomes" id="UP000011651"/>
    </source>
</evidence>
<dbReference type="PANTHER" id="PTHR11548">
    <property type="entry name" value="THYMIDYLATE SYNTHASE 1"/>
    <property type="match status" value="1"/>
</dbReference>
<sequence>MNIMMHKHYTNFTSLYRDTLHKICFEYEYVNSPRGNKERELIGFNIRLDNPPDRFCLSKIRKQNIVFNYAEALWYLSGKNDLAFISWYAPSMQRYSPDGISLPGTGYGARLKNFGADTLDQIERVIDILKNDDPDSKRAVLQIFSAEEDLYRRNIDVSCTLGLQLLLREEKLNMVSYMRANDAYVGMLNDIFSFTFLQEYIAARIGCKIGHYTHQVGSIHVYESTHERALELLNSNETIPQLGTVPLMPIGTSPTTIRKLLEYESEIRSGLLTFNDMANLNLTTYWRDVLMLFWIYRQIKIGNALPQKALEIINPYYQPFLINRWG</sequence>
<dbReference type="PANTHER" id="PTHR11548:SF9">
    <property type="entry name" value="THYMIDYLATE SYNTHASE"/>
    <property type="match status" value="1"/>
</dbReference>
<dbReference type="InterPro" id="IPR036926">
    <property type="entry name" value="Thymidate_synth/dCMP_Mease_sf"/>
</dbReference>
<reference evidence="4 5" key="1">
    <citation type="journal article" date="2013" name="Genome Announc.">
        <title>Draft Genome of the Marine Gammaproteobacterium Halomonas titanicae.</title>
        <authorList>
            <person name="Sanchez-Porro C."/>
            <person name="de la Haba R.R."/>
            <person name="Cruz-Hernandez N."/>
            <person name="Gonzalez J.M."/>
            <person name="Reyes-Guirao C."/>
            <person name="Navarro-Sampedro L."/>
            <person name="Carballo M."/>
            <person name="Ventosa A."/>
        </authorList>
    </citation>
    <scope>NUCLEOTIDE SEQUENCE [LARGE SCALE GENOMIC DNA]</scope>
    <source>
        <strain evidence="4 5">BH1</strain>
    </source>
</reference>
<dbReference type="AlphaFoldDB" id="L9U8F6"/>
<keyword evidence="1 4" id="KW-0489">Methyltransferase</keyword>
<feature type="domain" description="Thymidylate synthase/dCMP hydroxymethylase" evidence="3">
    <location>
        <begin position="16"/>
        <end position="242"/>
    </location>
</feature>
<dbReference type="GO" id="GO:0032259">
    <property type="term" value="P:methylation"/>
    <property type="evidence" value="ECO:0007669"/>
    <property type="project" value="UniProtKB-KW"/>
</dbReference>
<dbReference type="InterPro" id="IPR023451">
    <property type="entry name" value="Thymidate_synth/dCMP_Mease_dom"/>
</dbReference>
<evidence type="ECO:0000256" key="2">
    <source>
        <dbReference type="ARBA" id="ARBA00022679"/>
    </source>
</evidence>
<dbReference type="PATRIC" id="fig|1204738.3.peg.3247"/>
<evidence type="ECO:0000259" key="3">
    <source>
        <dbReference type="Pfam" id="PF00303"/>
    </source>
</evidence>
<accession>L9U8F6</accession>
<proteinExistence type="predicted"/>
<dbReference type="GO" id="GO:0005829">
    <property type="term" value="C:cytosol"/>
    <property type="evidence" value="ECO:0007669"/>
    <property type="project" value="TreeGrafter"/>
</dbReference>
<protein>
    <submittedName>
        <fullName evidence="4">Thymidylate synthase/dCMP hydroxymethylase domain</fullName>
    </submittedName>
</protein>
<evidence type="ECO:0000313" key="4">
    <source>
        <dbReference type="EMBL" id="ELY21047.1"/>
    </source>
</evidence>
<dbReference type="Proteomes" id="UP000011651">
    <property type="component" value="Unassembled WGS sequence"/>
</dbReference>
<dbReference type="SUPFAM" id="SSF55831">
    <property type="entry name" value="Thymidylate synthase/dCMP hydroxymethylase"/>
    <property type="match status" value="1"/>
</dbReference>
<dbReference type="Pfam" id="PF00303">
    <property type="entry name" value="Thymidylat_synt"/>
    <property type="match status" value="1"/>
</dbReference>
<dbReference type="SMR" id="L9U8F6"/>
<dbReference type="GO" id="GO:0006231">
    <property type="term" value="P:dTMP biosynthetic process"/>
    <property type="evidence" value="ECO:0007669"/>
    <property type="project" value="TreeGrafter"/>
</dbReference>
<comment type="caution">
    <text evidence="4">The sequence shown here is derived from an EMBL/GenBank/DDBJ whole genome shotgun (WGS) entry which is preliminary data.</text>
</comment>
<keyword evidence="2" id="KW-0808">Transferase</keyword>
<gene>
    <name evidence="4" type="ORF">HALTITAN_2167</name>
</gene>
<name>L9U8F6_9GAMM</name>
<dbReference type="Gene3D" id="3.30.572.10">
    <property type="entry name" value="Thymidylate synthase/dCMP hydroxymethylase domain"/>
    <property type="match status" value="1"/>
</dbReference>
<dbReference type="InterPro" id="IPR045097">
    <property type="entry name" value="Thymidate_synth/dCMP_Mease"/>
</dbReference>
<dbReference type="CDD" id="cd00351">
    <property type="entry name" value="TS_Pyrimidine_HMase"/>
    <property type="match status" value="1"/>
</dbReference>
<dbReference type="EMBL" id="AOPO01000009">
    <property type="protein sequence ID" value="ELY21047.1"/>
    <property type="molecule type" value="Genomic_DNA"/>
</dbReference>
<evidence type="ECO:0000256" key="1">
    <source>
        <dbReference type="ARBA" id="ARBA00022603"/>
    </source>
</evidence>
<organism evidence="4 5">
    <name type="scientific">Vreelandella titanicae BH1</name>
    <dbReference type="NCBI Taxonomy" id="1204738"/>
    <lineage>
        <taxon>Bacteria</taxon>
        <taxon>Pseudomonadati</taxon>
        <taxon>Pseudomonadota</taxon>
        <taxon>Gammaproteobacteria</taxon>
        <taxon>Oceanospirillales</taxon>
        <taxon>Halomonadaceae</taxon>
        <taxon>Vreelandella</taxon>
    </lineage>
</organism>